<keyword evidence="3" id="KW-1185">Reference proteome</keyword>
<protein>
    <submittedName>
        <fullName evidence="2">Uncharacterized protein</fullName>
    </submittedName>
</protein>
<dbReference type="HOGENOM" id="CLU_1826658_0_0_1"/>
<dbReference type="Proteomes" id="UP000009169">
    <property type="component" value="Unassembled WGS sequence"/>
</dbReference>
<proteinExistence type="predicted"/>
<dbReference type="AlphaFoldDB" id="F2PQJ8"/>
<evidence type="ECO:0000256" key="1">
    <source>
        <dbReference type="SAM" id="MobiDB-lite"/>
    </source>
</evidence>
<dbReference type="EMBL" id="DS995731">
    <property type="protein sequence ID" value="EGE04166.1"/>
    <property type="molecule type" value="Genomic_DNA"/>
</dbReference>
<reference evidence="3" key="1">
    <citation type="journal article" date="2012" name="MBio">
        <title>Comparative genome analysis of Trichophyton rubrum and related dermatophytes reveals candidate genes involved in infection.</title>
        <authorList>
            <person name="Martinez D.A."/>
            <person name="Oliver B.G."/>
            <person name="Graeser Y."/>
            <person name="Goldberg J.M."/>
            <person name="Li W."/>
            <person name="Martinez-Rossi N.M."/>
            <person name="Monod M."/>
            <person name="Shelest E."/>
            <person name="Barton R.C."/>
            <person name="Birch E."/>
            <person name="Brakhage A.A."/>
            <person name="Chen Z."/>
            <person name="Gurr S.J."/>
            <person name="Heiman D."/>
            <person name="Heitman J."/>
            <person name="Kosti I."/>
            <person name="Rossi A."/>
            <person name="Saif S."/>
            <person name="Samalova M."/>
            <person name="Saunders C.W."/>
            <person name="Shea T."/>
            <person name="Summerbell R.C."/>
            <person name="Xu J."/>
            <person name="Young S."/>
            <person name="Zeng Q."/>
            <person name="Birren B.W."/>
            <person name="Cuomo C.A."/>
            <person name="White T.C."/>
        </authorList>
    </citation>
    <scope>NUCLEOTIDE SEQUENCE [LARGE SCALE GENOMIC DNA]</scope>
    <source>
        <strain evidence="3">ATCC MYA-4606 / CBS 127.97</strain>
    </source>
</reference>
<evidence type="ECO:0000313" key="3">
    <source>
        <dbReference type="Proteomes" id="UP000009169"/>
    </source>
</evidence>
<evidence type="ECO:0000313" key="2">
    <source>
        <dbReference type="EMBL" id="EGE04166.1"/>
    </source>
</evidence>
<dbReference type="VEuPathDB" id="FungiDB:TEQG_03199"/>
<sequence>MKKRREIRSSHPFVLSAGKISIGGVDVGVCCWAGRWACKEVPWLSSITTAPEILNHKTVVYSVLSEQLIPPPSTSTSPPAFLRPASSPANSHQRPILRVPPSPAGARLVSGAGGEGLSGQSERGTVRFGMYMAAHNIKRRI</sequence>
<feature type="region of interest" description="Disordered" evidence="1">
    <location>
        <begin position="71"/>
        <end position="100"/>
    </location>
</feature>
<gene>
    <name evidence="2" type="ORF">TEQG_03199</name>
</gene>
<organism evidence="2 3">
    <name type="scientific">Trichophyton equinum (strain ATCC MYA-4606 / CBS 127.97)</name>
    <name type="common">Horse ringworm fungus</name>
    <dbReference type="NCBI Taxonomy" id="559882"/>
    <lineage>
        <taxon>Eukaryota</taxon>
        <taxon>Fungi</taxon>
        <taxon>Dikarya</taxon>
        <taxon>Ascomycota</taxon>
        <taxon>Pezizomycotina</taxon>
        <taxon>Eurotiomycetes</taxon>
        <taxon>Eurotiomycetidae</taxon>
        <taxon>Onygenales</taxon>
        <taxon>Arthrodermataceae</taxon>
        <taxon>Trichophyton</taxon>
    </lineage>
</organism>
<accession>F2PQJ8</accession>
<name>F2PQJ8_TRIEC</name>